<dbReference type="EMBL" id="CP073720">
    <property type="protein sequence ID" value="UWP80448.1"/>
    <property type="molecule type" value="Genomic_DNA"/>
</dbReference>
<accession>A0ABY5VRQ0</accession>
<reference evidence="1" key="1">
    <citation type="submission" date="2021-04" db="EMBL/GenBank/DDBJ databases">
        <authorList>
            <person name="Hartkoorn R.C."/>
            <person name="Beaudoing E."/>
            <person name="Hot D."/>
        </authorList>
    </citation>
    <scope>NUCLEOTIDE SEQUENCE</scope>
    <source>
        <strain evidence="1">NRRL B-16292</strain>
    </source>
</reference>
<name>A0ABY5VRQ0_9ACTN</name>
<dbReference type="InterPro" id="IPR028956">
    <property type="entry name" value="Imm51"/>
</dbReference>
<gene>
    <name evidence="1" type="ORF">Dfulv_35550</name>
</gene>
<dbReference type="Pfam" id="PF15595">
    <property type="entry name" value="Imm51"/>
    <property type="match status" value="1"/>
</dbReference>
<keyword evidence="2" id="KW-1185">Reference proteome</keyword>
<proteinExistence type="predicted"/>
<sequence>MDSIKVVEVAPGEHRLYLVAGTTGVDDVIVELGHEPNGVFWEGIAELLIMSEARHLDGQFRFDSEAGAFLAYSSDRAALDDLAIRLQAVAVSGDRIRQLAELAQSRGFEFDD</sequence>
<dbReference type="Proteomes" id="UP001059617">
    <property type="component" value="Chromosome"/>
</dbReference>
<reference evidence="1" key="2">
    <citation type="submission" date="2022-09" db="EMBL/GenBank/DDBJ databases">
        <title>Biosynthetic gene clusters of Dactylosporangioum fulvum.</title>
        <authorList>
            <person name="Caradec T."/>
        </authorList>
    </citation>
    <scope>NUCLEOTIDE SEQUENCE</scope>
    <source>
        <strain evidence="1">NRRL B-16292</strain>
    </source>
</reference>
<dbReference type="RefSeq" id="WP_259858208.1">
    <property type="nucleotide sequence ID" value="NZ_BAAAST010000042.1"/>
</dbReference>
<protein>
    <submittedName>
        <fullName evidence="1">Immunity 51 family protein</fullName>
    </submittedName>
</protein>
<organism evidence="1 2">
    <name type="scientific">Dactylosporangium fulvum</name>
    <dbReference type="NCBI Taxonomy" id="53359"/>
    <lineage>
        <taxon>Bacteria</taxon>
        <taxon>Bacillati</taxon>
        <taxon>Actinomycetota</taxon>
        <taxon>Actinomycetes</taxon>
        <taxon>Micromonosporales</taxon>
        <taxon>Micromonosporaceae</taxon>
        <taxon>Dactylosporangium</taxon>
    </lineage>
</organism>
<evidence type="ECO:0000313" key="2">
    <source>
        <dbReference type="Proteomes" id="UP001059617"/>
    </source>
</evidence>
<evidence type="ECO:0000313" key="1">
    <source>
        <dbReference type="EMBL" id="UWP80448.1"/>
    </source>
</evidence>